<organism evidence="3 4">
    <name type="scientific">Alicycliphilus denitrificans</name>
    <dbReference type="NCBI Taxonomy" id="179636"/>
    <lineage>
        <taxon>Bacteria</taxon>
        <taxon>Pseudomonadati</taxon>
        <taxon>Pseudomonadota</taxon>
        <taxon>Betaproteobacteria</taxon>
        <taxon>Burkholderiales</taxon>
        <taxon>Comamonadaceae</taxon>
        <taxon>Alicycliphilus</taxon>
    </lineage>
</organism>
<evidence type="ECO:0000259" key="2">
    <source>
        <dbReference type="Pfam" id="PF07331"/>
    </source>
</evidence>
<gene>
    <name evidence="3" type="ORF">CE154_006645</name>
</gene>
<dbReference type="EMBL" id="NKDB02000001">
    <property type="protein sequence ID" value="RKJ99410.1"/>
    <property type="molecule type" value="Genomic_DNA"/>
</dbReference>
<dbReference type="AlphaFoldDB" id="A0A3R7EGX4"/>
<keyword evidence="1" id="KW-0812">Transmembrane</keyword>
<accession>A0A3R7EGX4</accession>
<feature type="transmembrane region" description="Helical" evidence="1">
    <location>
        <begin position="99"/>
        <end position="129"/>
    </location>
</feature>
<sequence length="184" mass="18530">MSELAPSSDPAAADAGSVPSPFWQAAVGAAVVLVAAGMAFGALKIPGDAGYGGVGPNFLPWVCAAVLGLCGVLLIREALTGGYRQAADPGGAPRAALGPFAWVTAGLLLNAALIVELGFILGCTLCYALAVQGLRRANGQTGRLAPRALAVDVLTGLAISAPVFWLFTQFLAINLPGLTDTGWL</sequence>
<reference evidence="3 4" key="1">
    <citation type="submission" date="2018-09" db="EMBL/GenBank/DDBJ databases">
        <title>Genome comparison of Alicycliphilus sp. BQ1, a polyurethanolytic bacterium, with its closest phylogenetic relatives Alicycliphilus denitrificans BC and K601, unable to attack polyurethane.</title>
        <authorList>
            <person name="Loza-Tavera H."/>
            <person name="Lozano L."/>
            <person name="Cevallos M."/>
            <person name="Maya-Lucas O."/>
            <person name="Garcia-Mena J."/>
            <person name="Hernandez J."/>
        </authorList>
    </citation>
    <scope>NUCLEOTIDE SEQUENCE [LARGE SCALE GENOMIC DNA]</scope>
    <source>
        <strain evidence="3 4">BQ1</strain>
    </source>
</reference>
<evidence type="ECO:0000256" key="1">
    <source>
        <dbReference type="SAM" id="Phobius"/>
    </source>
</evidence>
<feature type="transmembrane region" description="Helical" evidence="1">
    <location>
        <begin position="58"/>
        <end position="79"/>
    </location>
</feature>
<comment type="caution">
    <text evidence="3">The sequence shown here is derived from an EMBL/GenBank/DDBJ whole genome shotgun (WGS) entry which is preliminary data.</text>
</comment>
<dbReference type="InterPro" id="IPR009936">
    <property type="entry name" value="DUF1468"/>
</dbReference>
<feature type="transmembrane region" description="Helical" evidence="1">
    <location>
        <begin position="22"/>
        <end position="46"/>
    </location>
</feature>
<dbReference type="Pfam" id="PF07331">
    <property type="entry name" value="TctB"/>
    <property type="match status" value="1"/>
</dbReference>
<evidence type="ECO:0000313" key="3">
    <source>
        <dbReference type="EMBL" id="RKJ99410.1"/>
    </source>
</evidence>
<evidence type="ECO:0000313" key="4">
    <source>
        <dbReference type="Proteomes" id="UP000216225"/>
    </source>
</evidence>
<feature type="domain" description="DUF1468" evidence="2">
    <location>
        <begin position="27"/>
        <end position="176"/>
    </location>
</feature>
<keyword evidence="1" id="KW-0472">Membrane</keyword>
<protein>
    <submittedName>
        <fullName evidence="3">Tripartite tricarboxylate transporter TctB family protein</fullName>
    </submittedName>
</protein>
<name>A0A3R7EGX4_9BURK</name>
<feature type="transmembrane region" description="Helical" evidence="1">
    <location>
        <begin position="149"/>
        <end position="173"/>
    </location>
</feature>
<proteinExistence type="predicted"/>
<dbReference type="RefSeq" id="WP_094436252.1">
    <property type="nucleotide sequence ID" value="NZ_AP024172.1"/>
</dbReference>
<keyword evidence="1" id="KW-1133">Transmembrane helix</keyword>
<dbReference type="Proteomes" id="UP000216225">
    <property type="component" value="Unassembled WGS sequence"/>
</dbReference>